<evidence type="ECO:0000313" key="1">
    <source>
        <dbReference type="EMBL" id="SNV35611.1"/>
    </source>
</evidence>
<dbReference type="AlphaFoldDB" id="A0A239WM91"/>
<accession>A0A239WM91</accession>
<evidence type="ECO:0000313" key="2">
    <source>
        <dbReference type="Proteomes" id="UP000215332"/>
    </source>
</evidence>
<dbReference type="Proteomes" id="UP000215332">
    <property type="component" value="Chromosome 1"/>
</dbReference>
<dbReference type="KEGG" id="cgrn:4412665_01250"/>
<dbReference type="eggNOG" id="COG2138">
    <property type="taxonomic scope" value="Bacteria"/>
</dbReference>
<sequence length="250" mass="26833">MSAPILGLALPSAADARAKIAALRMRQRISALHPHITTTAAFVSATGKVTAPKIHPTWEEFVLVPMDLTHLQSTSSQITNLGEHISSHHPDLKVTVAQPIGPAPALLNIVDSRLRLATHRAHSQEIDALVLSAPDGGDKRGAAMLSRMSRLWSQHHHLPARLATHGVQTRGIADVVTDLRREGRRHIAVGSLWVCEDSATREHDRRARAAGAEVVGAPVGDDAHLAAWAFQRYCSAALGMVASPEDSVPE</sequence>
<name>A0A239WM91_9ACTN</name>
<dbReference type="EMBL" id="LT906441">
    <property type="protein sequence ID" value="SNV35611.1"/>
    <property type="molecule type" value="Genomic_DNA"/>
</dbReference>
<proteinExistence type="predicted"/>
<dbReference type="RefSeq" id="WP_021105530.1">
    <property type="nucleotide sequence ID" value="NZ_JAWFFS010000031.1"/>
</dbReference>
<dbReference type="SUPFAM" id="SSF53800">
    <property type="entry name" value="Chelatase"/>
    <property type="match status" value="1"/>
</dbReference>
<organism evidence="1 2">
    <name type="scientific">Cutibacterium granulosum</name>
    <dbReference type="NCBI Taxonomy" id="33011"/>
    <lineage>
        <taxon>Bacteria</taxon>
        <taxon>Bacillati</taxon>
        <taxon>Actinomycetota</taxon>
        <taxon>Actinomycetes</taxon>
        <taxon>Propionibacteriales</taxon>
        <taxon>Propionibacteriaceae</taxon>
        <taxon>Cutibacterium</taxon>
    </lineage>
</organism>
<protein>
    <submittedName>
        <fullName evidence="1">Uncharacterized conserved protein</fullName>
    </submittedName>
</protein>
<gene>
    <name evidence="1" type="ORF">SAMEA4412665_01250</name>
</gene>
<reference evidence="1 2" key="1">
    <citation type="submission" date="2017-06" db="EMBL/GenBank/DDBJ databases">
        <authorList>
            <consortium name="Pathogen Informatics"/>
        </authorList>
    </citation>
    <scope>NUCLEOTIDE SEQUENCE [LARGE SCALE GENOMIC DNA]</scope>
    <source>
        <strain evidence="1 2">NCTC11865</strain>
    </source>
</reference>